<dbReference type="Proteomes" id="UP000683511">
    <property type="component" value="Chromosome"/>
</dbReference>
<reference evidence="2" key="1">
    <citation type="submission" date="2017-04" db="EMBL/GenBank/DDBJ databases">
        <title>Genome deletions in a multicellular cyanobacterial endosymbiont for morphological adaptation in marine diatoms.</title>
        <authorList>
            <person name="Wang Y."/>
            <person name="Gao H."/>
            <person name="Li R."/>
            <person name="Xu X."/>
        </authorList>
    </citation>
    <scope>NUCLEOTIDE SEQUENCE</scope>
    <source>
        <strain evidence="2">FACHB 800</strain>
    </source>
</reference>
<feature type="transmembrane region" description="Helical" evidence="1">
    <location>
        <begin position="395"/>
        <end position="416"/>
    </location>
</feature>
<dbReference type="AlphaFoldDB" id="A0A975Y6Y6"/>
<protein>
    <submittedName>
        <fullName evidence="2">Uncharacterized protein</fullName>
    </submittedName>
</protein>
<dbReference type="KEGG" id="rsin:B6N60_04472"/>
<sequence>MYLLTAGWFQPLLLLIWFIIGLCLRFANLTGKPPWTDEFATLVFSLGNSFLPVPLDQAITADILLQPLQPNPAASISDVIQTIITQDTHPPLYFVLAHLWMNLFPHPDNLVSLFAARSLPALLGAASIPLAYILGKLAFRSQLVGQLSAAMMAVSPYGIFIAQEARHYTLAILWVMASLICLIIAVRHLQNHRQLPIPVALSWLGVNALGIATHYFFTLTLCAEALVLILLPWYQQTQLNSQLKSLLLPISYSPLWSRIYAVAVGTGVSGLVWLPSFLNNPYRSTLTNWIQGTRVGLDWVNPIFQSLAAWITMICLLPVEAPQLAIVIVSGLGMLIFFIWVTPILVRGFQLQLQHPENGVMTQVLTGVVVGAIALFFIFTYILGIDLTRGARYYFVYFPAIIILLAASLAICYQNQDIGKWGITGKKAITIIWLMGLISAITVTANLGYRKYYRPDLLVPLIEQNSQFPVLIATTHRSLVQTGEMMGIAWQLKSSHSKINPQFLLAHQEKDRNTATKVIGNTLKFLPRPFDLWLINFDAPLDNEFKKCISDPQALPTIYGYEHQLYHCQ</sequence>
<feature type="transmembrane region" description="Helical" evidence="1">
    <location>
        <begin position="209"/>
        <end position="234"/>
    </location>
</feature>
<feature type="transmembrane region" description="Helical" evidence="1">
    <location>
        <begin position="299"/>
        <end position="317"/>
    </location>
</feature>
<keyword evidence="1" id="KW-0472">Membrane</keyword>
<feature type="transmembrane region" description="Helical" evidence="1">
    <location>
        <begin position="6"/>
        <end position="27"/>
    </location>
</feature>
<accession>A0A975Y6Y6</accession>
<feature type="transmembrane region" description="Helical" evidence="1">
    <location>
        <begin position="110"/>
        <end position="131"/>
    </location>
</feature>
<evidence type="ECO:0000313" key="2">
    <source>
        <dbReference type="EMBL" id="QXE25752.1"/>
    </source>
</evidence>
<evidence type="ECO:0000256" key="1">
    <source>
        <dbReference type="SAM" id="Phobius"/>
    </source>
</evidence>
<feature type="transmembrane region" description="Helical" evidence="1">
    <location>
        <begin position="324"/>
        <end position="344"/>
    </location>
</feature>
<gene>
    <name evidence="2" type="ORF">B6N60_04472</name>
</gene>
<feature type="transmembrane region" description="Helical" evidence="1">
    <location>
        <begin position="255"/>
        <end position="279"/>
    </location>
</feature>
<feature type="transmembrane region" description="Helical" evidence="1">
    <location>
        <begin position="428"/>
        <end position="449"/>
    </location>
</feature>
<feature type="transmembrane region" description="Helical" evidence="1">
    <location>
        <begin position="168"/>
        <end position="189"/>
    </location>
</feature>
<keyword evidence="1" id="KW-1133">Transmembrane helix</keyword>
<evidence type="ECO:0000313" key="3">
    <source>
        <dbReference type="Proteomes" id="UP000683511"/>
    </source>
</evidence>
<proteinExistence type="predicted"/>
<dbReference type="EMBL" id="CP021056">
    <property type="protein sequence ID" value="QXE25752.1"/>
    <property type="molecule type" value="Genomic_DNA"/>
</dbReference>
<keyword evidence="1" id="KW-0812">Transmembrane</keyword>
<keyword evidence="3" id="KW-1185">Reference proteome</keyword>
<name>A0A975Y6Y6_9NOST</name>
<dbReference type="RefSeq" id="WP_190605742.1">
    <property type="nucleotide sequence ID" value="NZ_CP021056.1"/>
</dbReference>
<organism evidence="2 3">
    <name type="scientific">Richelia sinica FACHB-800</name>
    <dbReference type="NCBI Taxonomy" id="1357546"/>
    <lineage>
        <taxon>Bacteria</taxon>
        <taxon>Bacillati</taxon>
        <taxon>Cyanobacteriota</taxon>
        <taxon>Cyanophyceae</taxon>
        <taxon>Nostocales</taxon>
        <taxon>Nostocaceae</taxon>
        <taxon>Richelia</taxon>
    </lineage>
</organism>
<feature type="transmembrane region" description="Helical" evidence="1">
    <location>
        <begin position="364"/>
        <end position="383"/>
    </location>
</feature>